<dbReference type="Gene3D" id="3.40.50.2000">
    <property type="entry name" value="Glycogen Phosphorylase B"/>
    <property type="match status" value="2"/>
</dbReference>
<dbReference type="Pfam" id="PF00534">
    <property type="entry name" value="Glycos_transf_1"/>
    <property type="match status" value="1"/>
</dbReference>
<protein>
    <submittedName>
        <fullName evidence="4">Glycosyltransferase family 4 protein</fullName>
    </submittedName>
</protein>
<dbReference type="RefSeq" id="WP_137424949.1">
    <property type="nucleotide sequence ID" value="NZ_CP040098.1"/>
</dbReference>
<organism evidence="4 5">
    <name type="scientific">Desulfoglaeba alkanexedens ALDC</name>
    <dbReference type="NCBI Taxonomy" id="980445"/>
    <lineage>
        <taxon>Bacteria</taxon>
        <taxon>Pseudomonadati</taxon>
        <taxon>Thermodesulfobacteriota</taxon>
        <taxon>Syntrophobacteria</taxon>
        <taxon>Syntrophobacterales</taxon>
        <taxon>Syntrophobacteraceae</taxon>
        <taxon>Desulfoglaeba</taxon>
    </lineage>
</organism>
<evidence type="ECO:0000259" key="3">
    <source>
        <dbReference type="Pfam" id="PF13439"/>
    </source>
</evidence>
<proteinExistence type="predicted"/>
<dbReference type="Pfam" id="PF13439">
    <property type="entry name" value="Glyco_transf_4"/>
    <property type="match status" value="1"/>
</dbReference>
<keyword evidence="5" id="KW-1185">Reference proteome</keyword>
<accession>A0A4P8L6E1</accession>
<dbReference type="PANTHER" id="PTHR46401">
    <property type="entry name" value="GLYCOSYLTRANSFERASE WBBK-RELATED"/>
    <property type="match status" value="1"/>
</dbReference>
<evidence type="ECO:0000313" key="5">
    <source>
        <dbReference type="Proteomes" id="UP000298602"/>
    </source>
</evidence>
<dbReference type="Proteomes" id="UP000298602">
    <property type="component" value="Chromosome"/>
</dbReference>
<feature type="domain" description="Glycosyltransferase subfamily 4-like N-terminal" evidence="3">
    <location>
        <begin position="66"/>
        <end position="158"/>
    </location>
</feature>
<dbReference type="AlphaFoldDB" id="A0A4P8L6E1"/>
<evidence type="ECO:0000313" key="4">
    <source>
        <dbReference type="EMBL" id="QCQ22665.1"/>
    </source>
</evidence>
<dbReference type="SUPFAM" id="SSF53756">
    <property type="entry name" value="UDP-Glycosyltransferase/glycogen phosphorylase"/>
    <property type="match status" value="1"/>
</dbReference>
<evidence type="ECO:0000256" key="1">
    <source>
        <dbReference type="ARBA" id="ARBA00022679"/>
    </source>
</evidence>
<dbReference type="EMBL" id="CP040098">
    <property type="protein sequence ID" value="QCQ22665.1"/>
    <property type="molecule type" value="Genomic_DNA"/>
</dbReference>
<name>A0A4P8L6E1_9BACT</name>
<evidence type="ECO:0000259" key="2">
    <source>
        <dbReference type="Pfam" id="PF00534"/>
    </source>
</evidence>
<reference evidence="4 5" key="1">
    <citation type="submission" date="2019-05" db="EMBL/GenBank/DDBJ databases">
        <title>The Complete Genome Sequence of the n-alkane-degrading Desulfoglaeba alkanexedens ALDC reveals multiple alkylsuccinate synthase gene clusters.</title>
        <authorList>
            <person name="Callaghan A.V."/>
            <person name="Davidova I.A."/>
            <person name="Duncan K.E."/>
            <person name="Morris B."/>
            <person name="McInerney M.J."/>
        </authorList>
    </citation>
    <scope>NUCLEOTIDE SEQUENCE [LARGE SCALE GENOMIC DNA]</scope>
    <source>
        <strain evidence="4 5">ALDC</strain>
    </source>
</reference>
<reference evidence="4 5" key="2">
    <citation type="submission" date="2019-05" db="EMBL/GenBank/DDBJ databases">
        <authorList>
            <person name="Suflita J.M."/>
            <person name="Marks C.R."/>
        </authorList>
    </citation>
    <scope>NUCLEOTIDE SEQUENCE [LARGE SCALE GENOMIC DNA]</scope>
    <source>
        <strain evidence="4 5">ALDC</strain>
    </source>
</reference>
<dbReference type="GO" id="GO:0009103">
    <property type="term" value="P:lipopolysaccharide biosynthetic process"/>
    <property type="evidence" value="ECO:0007669"/>
    <property type="project" value="TreeGrafter"/>
</dbReference>
<feature type="domain" description="Glycosyl transferase family 1" evidence="2">
    <location>
        <begin position="169"/>
        <end position="319"/>
    </location>
</feature>
<dbReference type="OrthoDB" id="9802525at2"/>
<dbReference type="InterPro" id="IPR028098">
    <property type="entry name" value="Glyco_trans_4-like_N"/>
</dbReference>
<keyword evidence="1 4" id="KW-0808">Transferase</keyword>
<dbReference type="GO" id="GO:0016757">
    <property type="term" value="F:glycosyltransferase activity"/>
    <property type="evidence" value="ECO:0007669"/>
    <property type="project" value="InterPro"/>
</dbReference>
<gene>
    <name evidence="4" type="ORF">FDQ92_11090</name>
</gene>
<sequence length="347" mass="38824">MIKKNVPQPAVWFPTVRAGSGTDVFTERLAEGLSRRGIRAGITWLPLRAEYAPWTVPIPKPPAWANVVHTNSWLHPRFVPKNLRTVVTVHHSVHDQAFMPYKTPPQKIYHRIWIRPIEARNLKRADVVTAVSRHVALQVKKLSGRRDVVVIPNGIDVEHTFTPGPEREPHHPFRLVYVGNWMKRKGVDLLAPILEKLGPDFELLYTADRSGAHGRYTLPSNSRGIARLNTLALVKAYRTSDALLFPSRSEGLPLTPIEAMACGLPVIASRTSSLPEVVGNGSTGILCPVNDIEAFTVASRELSLSPGLWQTMARQARERALKHFSLNSMINGYLPIYFKCLEGQKDQ</sequence>
<dbReference type="CDD" id="cd03801">
    <property type="entry name" value="GT4_PimA-like"/>
    <property type="match status" value="1"/>
</dbReference>
<dbReference type="PANTHER" id="PTHR46401:SF2">
    <property type="entry name" value="GLYCOSYLTRANSFERASE WBBK-RELATED"/>
    <property type="match status" value="1"/>
</dbReference>
<dbReference type="KEGG" id="dax:FDQ92_11090"/>
<dbReference type="InterPro" id="IPR001296">
    <property type="entry name" value="Glyco_trans_1"/>
</dbReference>